<gene>
    <name evidence="1" type="ORF">EV189_2105</name>
</gene>
<sequence length="156" mass="17040">MDEPDLWPDARERVAESPGGFAAAVAEALPEAVRHPLFGLPVVCLLDVRAAVQDGQPVLYVVYTHPWWDFRTGLRRRLVDDGSLPRFDDGDPAVDLARSIAVLDLAEPLGRTLLEMVPDSGGTWWWGDEPLPGDATLRGRPVPLSMLTRAPAAPAR</sequence>
<dbReference type="AlphaFoldDB" id="A0A4Q7NTU5"/>
<dbReference type="RefSeq" id="WP_130492793.1">
    <property type="nucleotide sequence ID" value="NZ_SGXD01000002.1"/>
</dbReference>
<dbReference type="Proteomes" id="UP000293638">
    <property type="component" value="Unassembled WGS sequence"/>
</dbReference>
<evidence type="ECO:0000313" key="2">
    <source>
        <dbReference type="Proteomes" id="UP000293638"/>
    </source>
</evidence>
<dbReference type="EMBL" id="SGXD01000002">
    <property type="protein sequence ID" value="RZS90320.1"/>
    <property type="molecule type" value="Genomic_DNA"/>
</dbReference>
<proteinExistence type="predicted"/>
<accession>A0A4Q7NTU5</accession>
<name>A0A4Q7NTU5_9ACTN</name>
<organism evidence="1 2">
    <name type="scientific">Motilibacter rhizosphaerae</name>
    <dbReference type="NCBI Taxonomy" id="598652"/>
    <lineage>
        <taxon>Bacteria</taxon>
        <taxon>Bacillati</taxon>
        <taxon>Actinomycetota</taxon>
        <taxon>Actinomycetes</taxon>
        <taxon>Motilibacterales</taxon>
        <taxon>Motilibacteraceae</taxon>
        <taxon>Motilibacter</taxon>
    </lineage>
</organism>
<comment type="caution">
    <text evidence="1">The sequence shown here is derived from an EMBL/GenBank/DDBJ whole genome shotgun (WGS) entry which is preliminary data.</text>
</comment>
<evidence type="ECO:0000313" key="1">
    <source>
        <dbReference type="EMBL" id="RZS90320.1"/>
    </source>
</evidence>
<reference evidence="1 2" key="1">
    <citation type="submission" date="2019-02" db="EMBL/GenBank/DDBJ databases">
        <title>Genomic Encyclopedia of Type Strains, Phase IV (KMG-IV): sequencing the most valuable type-strain genomes for metagenomic binning, comparative biology and taxonomic classification.</title>
        <authorList>
            <person name="Goeker M."/>
        </authorList>
    </citation>
    <scope>NUCLEOTIDE SEQUENCE [LARGE SCALE GENOMIC DNA]</scope>
    <source>
        <strain evidence="1 2">DSM 45622</strain>
    </source>
</reference>
<dbReference type="OrthoDB" id="5019996at2"/>
<keyword evidence="2" id="KW-1185">Reference proteome</keyword>
<protein>
    <submittedName>
        <fullName evidence="1">Uncharacterized protein</fullName>
    </submittedName>
</protein>